<gene>
    <name evidence="4" type="ORF">DRF67_08880</name>
</gene>
<dbReference type="OrthoDB" id="1465721at2"/>
<evidence type="ECO:0000256" key="1">
    <source>
        <dbReference type="ARBA" id="ARBA00022729"/>
    </source>
</evidence>
<evidence type="ECO:0000256" key="2">
    <source>
        <dbReference type="SAM" id="SignalP"/>
    </source>
</evidence>
<accession>A0A3D9B434</accession>
<organism evidence="4 5">
    <name type="scientific">Chryseobacterium pennipullorum</name>
    <dbReference type="NCBI Taxonomy" id="2258963"/>
    <lineage>
        <taxon>Bacteria</taxon>
        <taxon>Pseudomonadati</taxon>
        <taxon>Bacteroidota</taxon>
        <taxon>Flavobacteriia</taxon>
        <taxon>Flavobacteriales</taxon>
        <taxon>Weeksellaceae</taxon>
        <taxon>Chryseobacterium group</taxon>
        <taxon>Chryseobacterium</taxon>
    </lineage>
</organism>
<dbReference type="AlphaFoldDB" id="A0A3D9B434"/>
<dbReference type="NCBIfam" id="TIGR04183">
    <property type="entry name" value="Por_Secre_tail"/>
    <property type="match status" value="1"/>
</dbReference>
<proteinExistence type="predicted"/>
<evidence type="ECO:0000259" key="3">
    <source>
        <dbReference type="PROSITE" id="PS51841"/>
    </source>
</evidence>
<dbReference type="PROSITE" id="PS51841">
    <property type="entry name" value="LTD"/>
    <property type="match status" value="1"/>
</dbReference>
<keyword evidence="1 2" id="KW-0732">Signal</keyword>
<feature type="signal peptide" evidence="2">
    <location>
        <begin position="1"/>
        <end position="19"/>
    </location>
</feature>
<dbReference type="RefSeq" id="WP_115927944.1">
    <property type="nucleotide sequence ID" value="NZ_QNVV01000006.1"/>
</dbReference>
<reference evidence="4 5" key="1">
    <citation type="submission" date="2018-06" db="EMBL/GenBank/DDBJ databases">
        <title>Novel Chryseobacterium species.</title>
        <authorList>
            <person name="Newman J."/>
            <person name="Hugo C."/>
            <person name="Oosthuizen L."/>
            <person name="Charimba G."/>
        </authorList>
    </citation>
    <scope>NUCLEOTIDE SEQUENCE [LARGE SCALE GENOMIC DNA]</scope>
    <source>
        <strain evidence="4 5">7_F195</strain>
    </source>
</reference>
<dbReference type="InterPro" id="IPR001322">
    <property type="entry name" value="Lamin_tail_dom"/>
</dbReference>
<evidence type="ECO:0000313" key="4">
    <source>
        <dbReference type="EMBL" id="REC47996.1"/>
    </source>
</evidence>
<dbReference type="InterPro" id="IPR026444">
    <property type="entry name" value="Secre_tail"/>
</dbReference>
<dbReference type="EMBL" id="QNVV01000006">
    <property type="protein sequence ID" value="REC47996.1"/>
    <property type="molecule type" value="Genomic_DNA"/>
</dbReference>
<feature type="chain" id="PRO_5017828878" evidence="2">
    <location>
        <begin position="20"/>
        <end position="266"/>
    </location>
</feature>
<name>A0A3D9B434_9FLAO</name>
<sequence>MKKIFTIAGLIMMAAFTNAQIIISEIYGGTENASTLPKNSYIILRNTGTNFVSLTGASIQYAPAVGAFTQYHTLPDLTLGPDQTYLIQEAAIANGVVDLPTPDFIATVVNNFDGTPNSLSGIQFSGTSGKIALAGNIVQVTGPTAPNVLDFIGYGPNADQYKGNKPAPSPTITTIIRRAESTDQLADLLEGAVLSGFVQNPFVKDGRIIFGTDVQNIKVFDSYRQIVKKSPTKFASFLDIEELPKGTYIVTGTINNVPISQKIVKD</sequence>
<dbReference type="Proteomes" id="UP000256257">
    <property type="component" value="Unassembled WGS sequence"/>
</dbReference>
<evidence type="ECO:0000313" key="5">
    <source>
        <dbReference type="Proteomes" id="UP000256257"/>
    </source>
</evidence>
<keyword evidence="5" id="KW-1185">Reference proteome</keyword>
<comment type="caution">
    <text evidence="4">The sequence shown here is derived from an EMBL/GenBank/DDBJ whole genome shotgun (WGS) entry which is preliminary data.</text>
</comment>
<feature type="domain" description="LTD" evidence="3">
    <location>
        <begin position="15"/>
        <end position="145"/>
    </location>
</feature>
<protein>
    <submittedName>
        <fullName evidence="4">Nuclease</fullName>
    </submittedName>
</protein>